<dbReference type="AlphaFoldDB" id="A0A9J6CWM0"/>
<evidence type="ECO:0000313" key="3">
    <source>
        <dbReference type="Proteomes" id="UP000821866"/>
    </source>
</evidence>
<comment type="caution">
    <text evidence="2">The sequence shown here is derived from an EMBL/GenBank/DDBJ whole genome shotgun (WGS) entry which is preliminary data.</text>
</comment>
<protein>
    <submittedName>
        <fullName evidence="2">Uncharacterized protein</fullName>
    </submittedName>
</protein>
<name>A0A9J6CWM0_RHIMP</name>
<reference evidence="2" key="1">
    <citation type="journal article" date="2020" name="Cell">
        <title>Large-Scale Comparative Analyses of Tick Genomes Elucidate Their Genetic Diversity and Vector Capacities.</title>
        <authorList>
            <consortium name="Tick Genome and Microbiome Consortium (TIGMIC)"/>
            <person name="Jia N."/>
            <person name="Wang J."/>
            <person name="Shi W."/>
            <person name="Du L."/>
            <person name="Sun Y."/>
            <person name="Zhan W."/>
            <person name="Jiang J.F."/>
            <person name="Wang Q."/>
            <person name="Zhang B."/>
            <person name="Ji P."/>
            <person name="Bell-Sakyi L."/>
            <person name="Cui X.M."/>
            <person name="Yuan T.T."/>
            <person name="Jiang B.G."/>
            <person name="Yang W.F."/>
            <person name="Lam T.T."/>
            <person name="Chang Q.C."/>
            <person name="Ding S.J."/>
            <person name="Wang X.J."/>
            <person name="Zhu J.G."/>
            <person name="Ruan X.D."/>
            <person name="Zhao L."/>
            <person name="Wei J.T."/>
            <person name="Ye R.Z."/>
            <person name="Que T.C."/>
            <person name="Du C.H."/>
            <person name="Zhou Y.H."/>
            <person name="Cheng J.X."/>
            <person name="Dai P.F."/>
            <person name="Guo W.B."/>
            <person name="Han X.H."/>
            <person name="Huang E.J."/>
            <person name="Li L.F."/>
            <person name="Wei W."/>
            <person name="Gao Y.C."/>
            <person name="Liu J.Z."/>
            <person name="Shao H.Z."/>
            <person name="Wang X."/>
            <person name="Wang C.C."/>
            <person name="Yang T.C."/>
            <person name="Huo Q.B."/>
            <person name="Li W."/>
            <person name="Chen H.Y."/>
            <person name="Chen S.E."/>
            <person name="Zhou L.G."/>
            <person name="Ni X.B."/>
            <person name="Tian J.H."/>
            <person name="Sheng Y."/>
            <person name="Liu T."/>
            <person name="Pan Y.S."/>
            <person name="Xia L.Y."/>
            <person name="Li J."/>
            <person name="Zhao F."/>
            <person name="Cao W.C."/>
        </authorList>
    </citation>
    <scope>NUCLEOTIDE SEQUENCE</scope>
    <source>
        <strain evidence="2">Rmic-2018</strain>
    </source>
</reference>
<gene>
    <name evidence="2" type="ORF">HPB51_028684</name>
</gene>
<sequence length="210" mass="24028">MQREADQGKRQRDDSEVRTKRSVSRRRDDPPTTTTTSGRTTKAKRDTRLHHSHRAPASCFRTRKCSWLSLSKPSLDEGRTFGKRELDPKDVADSTVVVVRRRREKFAFGRKPGRKLSFNCCVPGPSLCPTISEALVMTYGAQEDEDDGDDDDEYEGSCSPARRERRRAGRLWQGSATAHGWFVVAVPWWSGWRRLRYLAAFAHFGRGRRG</sequence>
<dbReference type="EMBL" id="JABSTU010005548">
    <property type="protein sequence ID" value="KAH7942634.1"/>
    <property type="molecule type" value="Genomic_DNA"/>
</dbReference>
<feature type="region of interest" description="Disordered" evidence="1">
    <location>
        <begin position="1"/>
        <end position="55"/>
    </location>
</feature>
<feature type="compositionally biased region" description="Basic and acidic residues" evidence="1">
    <location>
        <begin position="1"/>
        <end position="30"/>
    </location>
</feature>
<keyword evidence="3" id="KW-1185">Reference proteome</keyword>
<feature type="compositionally biased region" description="Low complexity" evidence="1">
    <location>
        <begin position="31"/>
        <end position="40"/>
    </location>
</feature>
<evidence type="ECO:0000256" key="1">
    <source>
        <dbReference type="SAM" id="MobiDB-lite"/>
    </source>
</evidence>
<proteinExistence type="predicted"/>
<feature type="compositionally biased region" description="Basic residues" evidence="1">
    <location>
        <begin position="41"/>
        <end position="54"/>
    </location>
</feature>
<reference evidence="2" key="2">
    <citation type="submission" date="2021-09" db="EMBL/GenBank/DDBJ databases">
        <authorList>
            <person name="Jia N."/>
            <person name="Wang J."/>
            <person name="Shi W."/>
            <person name="Du L."/>
            <person name="Sun Y."/>
            <person name="Zhan W."/>
            <person name="Jiang J."/>
            <person name="Wang Q."/>
            <person name="Zhang B."/>
            <person name="Ji P."/>
            <person name="Sakyi L.B."/>
            <person name="Cui X."/>
            <person name="Yuan T."/>
            <person name="Jiang B."/>
            <person name="Yang W."/>
            <person name="Lam T.T.-Y."/>
            <person name="Chang Q."/>
            <person name="Ding S."/>
            <person name="Wang X."/>
            <person name="Zhu J."/>
            <person name="Ruan X."/>
            <person name="Zhao L."/>
            <person name="Wei J."/>
            <person name="Que T."/>
            <person name="Du C."/>
            <person name="Cheng J."/>
            <person name="Dai P."/>
            <person name="Han X."/>
            <person name="Huang E."/>
            <person name="Gao Y."/>
            <person name="Liu J."/>
            <person name="Shao H."/>
            <person name="Ye R."/>
            <person name="Li L."/>
            <person name="Wei W."/>
            <person name="Wang X."/>
            <person name="Wang C."/>
            <person name="Huo Q."/>
            <person name="Li W."/>
            <person name="Guo W."/>
            <person name="Chen H."/>
            <person name="Chen S."/>
            <person name="Zhou L."/>
            <person name="Zhou L."/>
            <person name="Ni X."/>
            <person name="Tian J."/>
            <person name="Zhou Y."/>
            <person name="Sheng Y."/>
            <person name="Liu T."/>
            <person name="Pan Y."/>
            <person name="Xia L."/>
            <person name="Li J."/>
            <person name="Zhao F."/>
            <person name="Cao W."/>
        </authorList>
    </citation>
    <scope>NUCLEOTIDE SEQUENCE</scope>
    <source>
        <strain evidence="2">Rmic-2018</strain>
        <tissue evidence="2">Larvae</tissue>
    </source>
</reference>
<dbReference type="Proteomes" id="UP000821866">
    <property type="component" value="Unassembled WGS sequence"/>
</dbReference>
<accession>A0A9J6CWM0</accession>
<evidence type="ECO:0000313" key="2">
    <source>
        <dbReference type="EMBL" id="KAH7942634.1"/>
    </source>
</evidence>
<organism evidence="2 3">
    <name type="scientific">Rhipicephalus microplus</name>
    <name type="common">Cattle tick</name>
    <name type="synonym">Boophilus microplus</name>
    <dbReference type="NCBI Taxonomy" id="6941"/>
    <lineage>
        <taxon>Eukaryota</taxon>
        <taxon>Metazoa</taxon>
        <taxon>Ecdysozoa</taxon>
        <taxon>Arthropoda</taxon>
        <taxon>Chelicerata</taxon>
        <taxon>Arachnida</taxon>
        <taxon>Acari</taxon>
        <taxon>Parasitiformes</taxon>
        <taxon>Ixodida</taxon>
        <taxon>Ixodoidea</taxon>
        <taxon>Ixodidae</taxon>
        <taxon>Rhipicephalinae</taxon>
        <taxon>Rhipicephalus</taxon>
        <taxon>Boophilus</taxon>
    </lineage>
</organism>